<dbReference type="AlphaFoldDB" id="A0A852W4F3"/>
<evidence type="ECO:0000313" key="2">
    <source>
        <dbReference type="Proteomes" id="UP000549695"/>
    </source>
</evidence>
<dbReference type="EMBL" id="JACCCZ010000001">
    <property type="protein sequence ID" value="NYG04008.1"/>
    <property type="molecule type" value="Genomic_DNA"/>
</dbReference>
<dbReference type="GeneID" id="98053984"/>
<organism evidence="1 2">
    <name type="scientific">Pseudonocardia alni</name>
    <name type="common">Amycolata alni</name>
    <dbReference type="NCBI Taxonomy" id="33907"/>
    <lineage>
        <taxon>Bacteria</taxon>
        <taxon>Bacillati</taxon>
        <taxon>Actinomycetota</taxon>
        <taxon>Actinomycetes</taxon>
        <taxon>Pseudonocardiales</taxon>
        <taxon>Pseudonocardiaceae</taxon>
        <taxon>Pseudonocardia</taxon>
    </lineage>
</organism>
<accession>A0A852W4F3</accession>
<dbReference type="Proteomes" id="UP000549695">
    <property type="component" value="Unassembled WGS sequence"/>
</dbReference>
<keyword evidence="2" id="KW-1185">Reference proteome</keyword>
<dbReference type="Gene3D" id="3.40.50.2300">
    <property type="match status" value="1"/>
</dbReference>
<name>A0A852W4F3_PSEA5</name>
<protein>
    <submittedName>
        <fullName evidence="1">Protein-tyrosine-phosphatase</fullName>
    </submittedName>
</protein>
<proteinExistence type="predicted"/>
<sequence>MLERYPHLLDRTFALREFARLTAAVDDTMLPPDLVKRGRVLVEAARARRGTIPPADDTVPDPMGGPEQAHREAVRLIWQAVHGIVDALAPRVGVRR</sequence>
<evidence type="ECO:0000313" key="1">
    <source>
        <dbReference type="EMBL" id="NYG04008.1"/>
    </source>
</evidence>
<reference evidence="1 2" key="1">
    <citation type="submission" date="2020-07" db="EMBL/GenBank/DDBJ databases">
        <title>Sequencing the genomes of 1000 actinobacteria strains.</title>
        <authorList>
            <person name="Klenk H.-P."/>
        </authorList>
    </citation>
    <scope>NUCLEOTIDE SEQUENCE [LARGE SCALE GENOMIC DNA]</scope>
    <source>
        <strain evidence="1 2">DSM 44749</strain>
    </source>
</reference>
<gene>
    <name evidence="1" type="ORF">HDA37_004293</name>
</gene>
<comment type="caution">
    <text evidence="1">The sequence shown here is derived from an EMBL/GenBank/DDBJ whole genome shotgun (WGS) entry which is preliminary data.</text>
</comment>
<dbReference type="RefSeq" id="WP_100878520.1">
    <property type="nucleotide sequence ID" value="NZ_BAAAJZ010000003.1"/>
</dbReference>